<organism evidence="1 2">
    <name type="scientific">Botrytis elliptica</name>
    <dbReference type="NCBI Taxonomy" id="278938"/>
    <lineage>
        <taxon>Eukaryota</taxon>
        <taxon>Fungi</taxon>
        <taxon>Dikarya</taxon>
        <taxon>Ascomycota</taxon>
        <taxon>Pezizomycotina</taxon>
        <taxon>Leotiomycetes</taxon>
        <taxon>Helotiales</taxon>
        <taxon>Sclerotiniaceae</taxon>
        <taxon>Botrytis</taxon>
    </lineage>
</organism>
<protein>
    <submittedName>
        <fullName evidence="1">Uncharacterized protein</fullName>
    </submittedName>
</protein>
<dbReference type="AlphaFoldDB" id="A0A4Z1JK42"/>
<reference evidence="1 2" key="1">
    <citation type="submission" date="2017-12" db="EMBL/GenBank/DDBJ databases">
        <title>Comparative genomics of Botrytis spp.</title>
        <authorList>
            <person name="Valero-Jimenez C.A."/>
            <person name="Tapia P."/>
            <person name="Veloso J."/>
            <person name="Silva-Moreno E."/>
            <person name="Staats M."/>
            <person name="Valdes J.H."/>
            <person name="Van Kan J.A.L."/>
        </authorList>
    </citation>
    <scope>NUCLEOTIDE SEQUENCE [LARGE SCALE GENOMIC DNA]</scope>
    <source>
        <strain evidence="1 2">Be9601</strain>
    </source>
</reference>
<sequence length="178" mass="19650">MRVAIPKAGDESVEASANEIGLLEVRGPIFRTGDHATIDRAGMLHLVGRINDTMNINGVKHLPTELEAAIEEFEINGVTPSYAICFSFRPLGAESEKVEVVYLPFFGPQDVDARIAARDAIIQVTMLQTGSRPSVLPLNDNLLQKTTLGKLSRAKTRTAFERGDYKQCLDFDKMQIDM</sequence>
<dbReference type="Proteomes" id="UP000297229">
    <property type="component" value="Unassembled WGS sequence"/>
</dbReference>
<dbReference type="Gene3D" id="2.30.38.10">
    <property type="entry name" value="Luciferase, Domain 3"/>
    <property type="match status" value="1"/>
</dbReference>
<accession>A0A4Z1JK42</accession>
<dbReference type="Gene3D" id="3.30.300.30">
    <property type="match status" value="1"/>
</dbReference>
<dbReference type="InterPro" id="IPR045851">
    <property type="entry name" value="AMP-bd_C_sf"/>
</dbReference>
<comment type="caution">
    <text evidence="1">The sequence shown here is derived from an EMBL/GenBank/DDBJ whole genome shotgun (WGS) entry which is preliminary data.</text>
</comment>
<evidence type="ECO:0000313" key="1">
    <source>
        <dbReference type="EMBL" id="TGO71632.1"/>
    </source>
</evidence>
<evidence type="ECO:0000313" key="2">
    <source>
        <dbReference type="Proteomes" id="UP000297229"/>
    </source>
</evidence>
<dbReference type="STRING" id="278938.A0A4Z1JK42"/>
<proteinExistence type="predicted"/>
<name>A0A4Z1JK42_9HELO</name>
<dbReference type="EMBL" id="PQXM01000546">
    <property type="protein sequence ID" value="TGO71632.1"/>
    <property type="molecule type" value="Genomic_DNA"/>
</dbReference>
<keyword evidence="2" id="KW-1185">Reference proteome</keyword>
<gene>
    <name evidence="1" type="ORF">BELL_0548g00010</name>
</gene>
<dbReference type="SUPFAM" id="SSF56801">
    <property type="entry name" value="Acetyl-CoA synthetase-like"/>
    <property type="match status" value="1"/>
</dbReference>